<dbReference type="AlphaFoldDB" id="W6TMY7"/>
<name>W6TMY7_9SPIR</name>
<keyword evidence="1" id="KW-0645">Protease</keyword>
<dbReference type="InterPro" id="IPR001948">
    <property type="entry name" value="Peptidase_M18"/>
</dbReference>
<dbReference type="Pfam" id="PF02127">
    <property type="entry name" value="Peptidase_M18"/>
    <property type="match status" value="1"/>
</dbReference>
<comment type="caution">
    <text evidence="1">The sequence shown here is derived from an EMBL/GenBank/DDBJ whole genome shotgun (WGS) entry which is preliminary data.</text>
</comment>
<sequence length="77" mass="9371">MHDATLDISHFQNLLDKSLTPYHLINYIEQKLLYYLNAKELKLNEKWKLETGYYYIKKKEQVLLHSILTPIKYTNHF</sequence>
<keyword evidence="1" id="KW-0031">Aminopeptidase</keyword>
<evidence type="ECO:0000313" key="1">
    <source>
        <dbReference type="EMBL" id="ETZ18794.1"/>
    </source>
</evidence>
<dbReference type="Gene3D" id="3.40.630.10">
    <property type="entry name" value="Zn peptidases"/>
    <property type="match status" value="1"/>
</dbReference>
<gene>
    <name evidence="1" type="ORF">BDCR2A_00767</name>
</gene>
<dbReference type="GO" id="GO:0008270">
    <property type="term" value="F:zinc ion binding"/>
    <property type="evidence" value="ECO:0007669"/>
    <property type="project" value="InterPro"/>
</dbReference>
<dbReference type="EMBL" id="AZIT01000001">
    <property type="protein sequence ID" value="ETZ18794.1"/>
    <property type="molecule type" value="Genomic_DNA"/>
</dbReference>
<evidence type="ECO:0000313" key="2">
    <source>
        <dbReference type="Proteomes" id="UP000019148"/>
    </source>
</evidence>
<accession>W6TMY7</accession>
<dbReference type="EC" id="3.4.11.21" evidence="1"/>
<dbReference type="GO" id="GO:0004177">
    <property type="term" value="F:aminopeptidase activity"/>
    <property type="evidence" value="ECO:0007669"/>
    <property type="project" value="UniProtKB-KW"/>
</dbReference>
<keyword evidence="1" id="KW-0378">Hydrolase</keyword>
<reference evidence="1 2" key="1">
    <citation type="submission" date="2013-12" db="EMBL/GenBank/DDBJ databases">
        <title>Comparative genomics of relapsing fever spirochetes.</title>
        <authorList>
            <person name="Schwan T.G."/>
            <person name="Raffel S.J."/>
            <person name="Porcella S.F."/>
        </authorList>
    </citation>
    <scope>NUCLEOTIDE SEQUENCE [LARGE SCALE GENOMIC DNA]</scope>
    <source>
        <strain evidence="1 2">CR2A</strain>
    </source>
</reference>
<protein>
    <submittedName>
        <fullName evidence="1">Aspartyl aminopeptidase</fullName>
        <ecNumber evidence="1">3.4.11.21</ecNumber>
    </submittedName>
</protein>
<organism evidence="1 2">
    <name type="scientific">Borrelia duttonii CR2A</name>
    <dbReference type="NCBI Taxonomy" id="1432657"/>
    <lineage>
        <taxon>Bacteria</taxon>
        <taxon>Pseudomonadati</taxon>
        <taxon>Spirochaetota</taxon>
        <taxon>Spirochaetia</taxon>
        <taxon>Spirochaetales</taxon>
        <taxon>Borreliaceae</taxon>
        <taxon>Borrelia</taxon>
    </lineage>
</organism>
<proteinExistence type="predicted"/>
<dbReference type="GO" id="GO:0006508">
    <property type="term" value="P:proteolysis"/>
    <property type="evidence" value="ECO:0007669"/>
    <property type="project" value="InterPro"/>
</dbReference>
<dbReference type="Proteomes" id="UP000019148">
    <property type="component" value="Unassembled WGS sequence"/>
</dbReference>